<feature type="domain" description="SDH C-terminal" evidence="6">
    <location>
        <begin position="260"/>
        <end position="281"/>
    </location>
</feature>
<name>A0ABY9QXG7_9BACT</name>
<comment type="caution">
    <text evidence="4">Lacks conserved residue(s) required for the propagation of feature annotation.</text>
</comment>
<comment type="subunit">
    <text evidence="4">Homodimer.</text>
</comment>
<feature type="binding site" evidence="4">
    <location>
        <position position="69"/>
    </location>
    <ligand>
        <name>shikimate</name>
        <dbReference type="ChEBI" id="CHEBI:36208"/>
    </ligand>
</feature>
<comment type="similarity">
    <text evidence="4">Belongs to the shikimate dehydrogenase family.</text>
</comment>
<feature type="binding site" evidence="4">
    <location>
        <position position="260"/>
    </location>
    <ligand>
        <name>NADP(+)</name>
        <dbReference type="ChEBI" id="CHEBI:58349"/>
    </ligand>
</feature>
<dbReference type="SUPFAM" id="SSF51735">
    <property type="entry name" value="NAD(P)-binding Rossmann-fold domains"/>
    <property type="match status" value="1"/>
</dbReference>
<dbReference type="RefSeq" id="WP_309540315.1">
    <property type="nucleotide sequence ID" value="NZ_CP133659.1"/>
</dbReference>
<sequence length="315" mass="33145">MPAHPFLPRELYGIIGHPLGHTMSPLLHNWGFGLLDIPAVYMAWPLEPGRVGDFITAVRTLPIRGASVTIPHKQAVLPLLDGVSDRARAVGAVNTLYWRDGQLLGENTDVIGFLAPLRQRAASGWRCERALVLGNGGAARAVLAGLRELGPAGDGVVAAVAVTGRNAEKAAPLAAEFGAAVVDWDARADWGADLVVNTTPMGMSGERQGDSAFPKQGFAAQGVAAAVEGRPGLAYDLVYNPLRTRFLSEAADAGWDTQDGLAMFVEQGREQFRLWTGLELPGEGARTLVSVALGLGDVAVGRVCGQCELPGLGKE</sequence>
<keyword evidence="2 4" id="KW-0560">Oxidoreductase</keyword>
<dbReference type="HAMAP" id="MF_00222">
    <property type="entry name" value="Shikimate_DH_AroE"/>
    <property type="match status" value="1"/>
</dbReference>
<evidence type="ECO:0000313" key="8">
    <source>
        <dbReference type="Proteomes" id="UP001180616"/>
    </source>
</evidence>
<feature type="binding site" evidence="4">
    <location>
        <position position="85"/>
    </location>
    <ligand>
        <name>NADP(+)</name>
        <dbReference type="ChEBI" id="CHEBI:58349"/>
    </ligand>
</feature>
<feature type="binding site" evidence="4">
    <location>
        <position position="239"/>
    </location>
    <ligand>
        <name>shikimate</name>
        <dbReference type="ChEBI" id="CHEBI:36208"/>
    </ligand>
</feature>
<dbReference type="Gene3D" id="3.40.50.10860">
    <property type="entry name" value="Leucine Dehydrogenase, chain A, domain 1"/>
    <property type="match status" value="1"/>
</dbReference>
<dbReference type="InterPro" id="IPR041121">
    <property type="entry name" value="SDH_C"/>
</dbReference>
<organism evidence="7 8">
    <name type="scientific">Nitratidesulfovibrio liaohensis</name>
    <dbReference type="NCBI Taxonomy" id="2604158"/>
    <lineage>
        <taxon>Bacteria</taxon>
        <taxon>Pseudomonadati</taxon>
        <taxon>Thermodesulfobacteriota</taxon>
        <taxon>Desulfovibrionia</taxon>
        <taxon>Desulfovibrionales</taxon>
        <taxon>Desulfovibrionaceae</taxon>
        <taxon>Nitratidesulfovibrio</taxon>
    </lineage>
</organism>
<keyword evidence="4" id="KW-0028">Amino-acid biosynthesis</keyword>
<dbReference type="Pfam" id="PF18317">
    <property type="entry name" value="SDH_C"/>
    <property type="match status" value="1"/>
</dbReference>
<dbReference type="EC" id="1.1.1.25" evidence="4"/>
<evidence type="ECO:0000256" key="3">
    <source>
        <dbReference type="ARBA" id="ARBA00023141"/>
    </source>
</evidence>
<dbReference type="SUPFAM" id="SSF53223">
    <property type="entry name" value="Aminoacid dehydrogenase-like, N-terminal domain"/>
    <property type="match status" value="1"/>
</dbReference>
<keyword evidence="4" id="KW-0521">NADP</keyword>
<feature type="domain" description="Shikimate dehydrogenase substrate binding N-terminal" evidence="5">
    <location>
        <begin position="14"/>
        <end position="96"/>
    </location>
</feature>
<dbReference type="PANTHER" id="PTHR21089:SF1">
    <property type="entry name" value="BIFUNCTIONAL 3-DEHYDROQUINATE DEHYDRATASE_SHIKIMATE DEHYDROGENASE, CHLOROPLASTIC"/>
    <property type="match status" value="1"/>
</dbReference>
<dbReference type="Gene3D" id="3.40.50.720">
    <property type="entry name" value="NAD(P)-binding Rossmann-like Domain"/>
    <property type="match status" value="1"/>
</dbReference>
<evidence type="ECO:0000313" key="7">
    <source>
        <dbReference type="EMBL" id="WMW64210.1"/>
    </source>
</evidence>
<comment type="catalytic activity">
    <reaction evidence="4">
        <text>shikimate + NADP(+) = 3-dehydroshikimate + NADPH + H(+)</text>
        <dbReference type="Rhea" id="RHEA:17737"/>
        <dbReference type="ChEBI" id="CHEBI:15378"/>
        <dbReference type="ChEBI" id="CHEBI:16630"/>
        <dbReference type="ChEBI" id="CHEBI:36208"/>
        <dbReference type="ChEBI" id="CHEBI:57783"/>
        <dbReference type="ChEBI" id="CHEBI:58349"/>
        <dbReference type="EC" id="1.1.1.25"/>
    </reaction>
</comment>
<proteinExistence type="inferred from homology"/>
<feature type="binding site" evidence="4">
    <location>
        <begin position="134"/>
        <end position="138"/>
    </location>
    <ligand>
        <name>NADP(+)</name>
        <dbReference type="ChEBI" id="CHEBI:58349"/>
    </ligand>
</feature>
<comment type="function">
    <text evidence="4">Involved in the biosynthesis of the chorismate, which leads to the biosynthesis of aromatic amino acids. Catalyzes the reversible NADPH linked reduction of 3-dehydroshikimate (DHSA) to yield shikimate (SA).</text>
</comment>
<feature type="binding site" evidence="4">
    <location>
        <position position="237"/>
    </location>
    <ligand>
        <name>NADP(+)</name>
        <dbReference type="ChEBI" id="CHEBI:58349"/>
    </ligand>
</feature>
<feature type="binding site" evidence="4">
    <location>
        <begin position="22"/>
        <end position="24"/>
    </location>
    <ligand>
        <name>shikimate</name>
        <dbReference type="ChEBI" id="CHEBI:36208"/>
    </ligand>
</feature>
<evidence type="ECO:0000256" key="4">
    <source>
        <dbReference type="HAMAP-Rule" id="MF_00222"/>
    </source>
</evidence>
<dbReference type="Proteomes" id="UP001180616">
    <property type="component" value="Chromosome"/>
</dbReference>
<dbReference type="InterPro" id="IPR046346">
    <property type="entry name" value="Aminoacid_DH-like_N_sf"/>
</dbReference>
<dbReference type="InterPro" id="IPR036291">
    <property type="entry name" value="NAD(P)-bd_dom_sf"/>
</dbReference>
<gene>
    <name evidence="4" type="primary">aroE</name>
    <name evidence="7" type="ORF">KPS_002206</name>
</gene>
<feature type="active site" description="Proton acceptor" evidence="4">
    <location>
        <position position="73"/>
    </location>
</feature>
<accession>A0ABY9QXG7</accession>
<evidence type="ECO:0000259" key="5">
    <source>
        <dbReference type="Pfam" id="PF08501"/>
    </source>
</evidence>
<dbReference type="PANTHER" id="PTHR21089">
    <property type="entry name" value="SHIKIMATE DEHYDROGENASE"/>
    <property type="match status" value="1"/>
</dbReference>
<comment type="pathway">
    <text evidence="1 4">Metabolic intermediate biosynthesis; chorismate biosynthesis; chorismate from D-erythrose 4-phosphate and phosphoenolpyruvate: step 4/7.</text>
</comment>
<evidence type="ECO:0000259" key="6">
    <source>
        <dbReference type="Pfam" id="PF18317"/>
    </source>
</evidence>
<protein>
    <recommendedName>
        <fullName evidence="4">Shikimate dehydrogenase (NADP(+))</fullName>
        <shortName evidence="4">SDH</shortName>
        <ecNumber evidence="4">1.1.1.25</ecNumber>
    </recommendedName>
</protein>
<reference evidence="7" key="1">
    <citation type="submission" date="2023-09" db="EMBL/GenBank/DDBJ databases">
        <authorList>
            <consortium name="CW5 consortium"/>
            <person name="Lu C.-W."/>
        </authorList>
    </citation>
    <scope>NUCLEOTIDE SEQUENCE</scope>
    <source>
        <strain evidence="7">KPS</strain>
    </source>
</reference>
<evidence type="ECO:0000256" key="2">
    <source>
        <dbReference type="ARBA" id="ARBA00023002"/>
    </source>
</evidence>
<feature type="binding site" evidence="4">
    <location>
        <position position="267"/>
    </location>
    <ligand>
        <name>shikimate</name>
        <dbReference type="ChEBI" id="CHEBI:36208"/>
    </ligand>
</feature>
<dbReference type="Pfam" id="PF08501">
    <property type="entry name" value="Shikimate_dh_N"/>
    <property type="match status" value="1"/>
</dbReference>
<evidence type="ECO:0000256" key="1">
    <source>
        <dbReference type="ARBA" id="ARBA00004871"/>
    </source>
</evidence>
<dbReference type="InterPro" id="IPR022893">
    <property type="entry name" value="Shikimate_DH_fam"/>
</dbReference>
<keyword evidence="3 4" id="KW-0057">Aromatic amino acid biosynthesis</keyword>
<dbReference type="CDD" id="cd01065">
    <property type="entry name" value="NAD_bind_Shikimate_DH"/>
    <property type="match status" value="1"/>
</dbReference>
<feature type="binding site" evidence="4">
    <location>
        <position position="94"/>
    </location>
    <ligand>
        <name>shikimate</name>
        <dbReference type="ChEBI" id="CHEBI:36208"/>
    </ligand>
</feature>
<keyword evidence="8" id="KW-1185">Reference proteome</keyword>
<dbReference type="EMBL" id="CP133659">
    <property type="protein sequence ID" value="WMW64210.1"/>
    <property type="molecule type" value="Genomic_DNA"/>
</dbReference>
<feature type="binding site" evidence="4">
    <location>
        <position position="109"/>
    </location>
    <ligand>
        <name>shikimate</name>
        <dbReference type="ChEBI" id="CHEBI:36208"/>
    </ligand>
</feature>
<dbReference type="InterPro" id="IPR013708">
    <property type="entry name" value="Shikimate_DH-bd_N"/>
</dbReference>